<dbReference type="InterPro" id="IPR009014">
    <property type="entry name" value="Transketo_C/PFOR_II"/>
</dbReference>
<feature type="domain" description="Transketolase C-terminal" evidence="4">
    <location>
        <begin position="2"/>
        <end position="60"/>
    </location>
</feature>
<dbReference type="GO" id="GO:0016491">
    <property type="term" value="F:oxidoreductase activity"/>
    <property type="evidence" value="ECO:0007669"/>
    <property type="project" value="UniProtKB-KW"/>
</dbReference>
<sequence length="70" mass="7523">MVLVDQAPRHASVAALIAAEIAEASFHALQVPPRLVTALDYPVPYSKPLEEHVLPSVERITRAVRGVLAA</sequence>
<dbReference type="Pfam" id="PF02780">
    <property type="entry name" value="Transketolase_C"/>
    <property type="match status" value="1"/>
</dbReference>
<dbReference type="Gene3D" id="3.40.50.920">
    <property type="match status" value="1"/>
</dbReference>
<accession>A0AA41WF04</accession>
<dbReference type="SUPFAM" id="SSF52922">
    <property type="entry name" value="TK C-terminal domain-like"/>
    <property type="match status" value="1"/>
</dbReference>
<dbReference type="PANTHER" id="PTHR43257:SF2">
    <property type="entry name" value="PYRUVATE DEHYDROGENASE E1 COMPONENT SUBUNIT BETA"/>
    <property type="match status" value="1"/>
</dbReference>
<keyword evidence="3" id="KW-0786">Thiamine pyrophosphate</keyword>
<evidence type="ECO:0000256" key="3">
    <source>
        <dbReference type="ARBA" id="ARBA00023052"/>
    </source>
</evidence>
<organism evidence="5 6">
    <name type="scientific">Thermalbibacter longus</name>
    <dbReference type="NCBI Taxonomy" id="2951981"/>
    <lineage>
        <taxon>Bacteria</taxon>
        <taxon>Pseudomonadati</taxon>
        <taxon>Thermomicrobiota</taxon>
        <taxon>Thermomicrobia</taxon>
        <taxon>Thermomicrobiales</taxon>
        <taxon>Thermomicrobiaceae</taxon>
        <taxon>Thermalbibacter</taxon>
    </lineage>
</organism>
<reference evidence="5" key="1">
    <citation type="submission" date="2022-06" db="EMBL/GenBank/DDBJ databases">
        <title>CFH 74404 Thermomicrobiaceae sp.</title>
        <authorList>
            <person name="Ming H."/>
            <person name="Li W.-J."/>
            <person name="Zhao Z."/>
        </authorList>
    </citation>
    <scope>NUCLEOTIDE SEQUENCE</scope>
    <source>
        <strain evidence="5">CFH 74404</strain>
    </source>
</reference>
<dbReference type="EMBL" id="JAMSLR010000002">
    <property type="protein sequence ID" value="MCM8748206.1"/>
    <property type="molecule type" value="Genomic_DNA"/>
</dbReference>
<evidence type="ECO:0000313" key="5">
    <source>
        <dbReference type="EMBL" id="MCM8748206.1"/>
    </source>
</evidence>
<dbReference type="Proteomes" id="UP001165306">
    <property type="component" value="Unassembled WGS sequence"/>
</dbReference>
<dbReference type="PANTHER" id="PTHR43257">
    <property type="entry name" value="PYRUVATE DEHYDROGENASE E1 COMPONENT BETA SUBUNIT"/>
    <property type="match status" value="1"/>
</dbReference>
<keyword evidence="6" id="KW-1185">Reference proteome</keyword>
<evidence type="ECO:0000256" key="1">
    <source>
        <dbReference type="ARBA" id="ARBA00001964"/>
    </source>
</evidence>
<evidence type="ECO:0000256" key="2">
    <source>
        <dbReference type="ARBA" id="ARBA00023002"/>
    </source>
</evidence>
<evidence type="ECO:0000259" key="4">
    <source>
        <dbReference type="Pfam" id="PF02780"/>
    </source>
</evidence>
<proteinExistence type="predicted"/>
<dbReference type="InterPro" id="IPR033248">
    <property type="entry name" value="Transketolase_C"/>
</dbReference>
<comment type="cofactor">
    <cofactor evidence="1">
        <name>thiamine diphosphate</name>
        <dbReference type="ChEBI" id="CHEBI:58937"/>
    </cofactor>
</comment>
<gene>
    <name evidence="5" type="ORF">NET02_03525</name>
</gene>
<keyword evidence="2" id="KW-0560">Oxidoreductase</keyword>
<evidence type="ECO:0000313" key="6">
    <source>
        <dbReference type="Proteomes" id="UP001165306"/>
    </source>
</evidence>
<protein>
    <recommendedName>
        <fullName evidence="4">Transketolase C-terminal domain-containing protein</fullName>
    </recommendedName>
</protein>
<comment type="caution">
    <text evidence="5">The sequence shown here is derived from an EMBL/GenBank/DDBJ whole genome shotgun (WGS) entry which is preliminary data.</text>
</comment>
<dbReference type="AlphaFoldDB" id="A0AA41WF04"/>
<name>A0AA41WF04_9BACT</name>